<dbReference type="Proteomes" id="UP000178808">
    <property type="component" value="Unassembled WGS sequence"/>
</dbReference>
<evidence type="ECO:0000313" key="1">
    <source>
        <dbReference type="EMBL" id="OGY59360.1"/>
    </source>
</evidence>
<proteinExistence type="predicted"/>
<evidence type="ECO:0000313" key="2">
    <source>
        <dbReference type="Proteomes" id="UP000178808"/>
    </source>
</evidence>
<organism evidence="1 2">
    <name type="scientific">Candidatus Colwellbacteria bacterium RIFCSPLOWO2_02_FULL_44_20b</name>
    <dbReference type="NCBI Taxonomy" id="1797691"/>
    <lineage>
        <taxon>Bacteria</taxon>
        <taxon>Candidatus Colwelliibacteriota</taxon>
    </lineage>
</organism>
<name>A0A1G1Z625_9BACT</name>
<dbReference type="EMBL" id="MHIZ01000036">
    <property type="protein sequence ID" value="OGY59360.1"/>
    <property type="molecule type" value="Genomic_DNA"/>
</dbReference>
<protein>
    <submittedName>
        <fullName evidence="1">Uncharacterized protein</fullName>
    </submittedName>
</protein>
<gene>
    <name evidence="1" type="ORF">A3I31_01865</name>
</gene>
<accession>A0A1G1Z625</accession>
<reference evidence="1 2" key="1">
    <citation type="journal article" date="2016" name="Nat. Commun.">
        <title>Thousands of microbial genomes shed light on interconnected biogeochemical processes in an aquifer system.</title>
        <authorList>
            <person name="Anantharaman K."/>
            <person name="Brown C.T."/>
            <person name="Hug L.A."/>
            <person name="Sharon I."/>
            <person name="Castelle C.J."/>
            <person name="Probst A.J."/>
            <person name="Thomas B.C."/>
            <person name="Singh A."/>
            <person name="Wilkins M.J."/>
            <person name="Karaoz U."/>
            <person name="Brodie E.L."/>
            <person name="Williams K.H."/>
            <person name="Hubbard S.S."/>
            <person name="Banfield J.F."/>
        </authorList>
    </citation>
    <scope>NUCLEOTIDE SEQUENCE [LARGE SCALE GENOMIC DNA]</scope>
</reference>
<sequence length="67" mass="8002">MFVFVRGFQKIEANRILCVCGIHIYHVFHPFFGDSFQKVVNERPVRINDRESFAIANILHDHIFKKR</sequence>
<comment type="caution">
    <text evidence="1">The sequence shown here is derived from an EMBL/GenBank/DDBJ whole genome shotgun (WGS) entry which is preliminary data.</text>
</comment>
<dbReference type="AlphaFoldDB" id="A0A1G1Z625"/>